<dbReference type="InterPro" id="IPR054691">
    <property type="entry name" value="LeuA/HCS_post-cat"/>
</dbReference>
<dbReference type="Gene3D" id="1.10.238.260">
    <property type="match status" value="1"/>
</dbReference>
<comment type="caution">
    <text evidence="12">The sequence shown here is derived from an EMBL/GenBank/DDBJ whole genome shotgun (WGS) entry which is preliminary data.</text>
</comment>
<comment type="similarity">
    <text evidence="3">Belongs to the alpha-IPM synthase/homocitrate synthase family. LeuA type 1 subfamily.</text>
</comment>
<evidence type="ECO:0000256" key="5">
    <source>
        <dbReference type="ARBA" id="ARBA00022430"/>
    </source>
</evidence>
<dbReference type="Pfam" id="PF08502">
    <property type="entry name" value="LeuA_dimer"/>
    <property type="match status" value="1"/>
</dbReference>
<evidence type="ECO:0000256" key="8">
    <source>
        <dbReference type="ARBA" id="ARBA00022723"/>
    </source>
</evidence>
<dbReference type="FunFam" id="3.20.20.70:FF:000010">
    <property type="entry name" value="2-isopropylmalate synthase"/>
    <property type="match status" value="1"/>
</dbReference>
<keyword evidence="6" id="KW-0028">Amino-acid biosynthesis</keyword>
<dbReference type="InterPro" id="IPR013709">
    <property type="entry name" value="2-isopropylmalate_synth_dimer"/>
</dbReference>
<dbReference type="GO" id="GO:0009507">
    <property type="term" value="C:chloroplast"/>
    <property type="evidence" value="ECO:0007669"/>
    <property type="project" value="TreeGrafter"/>
</dbReference>
<evidence type="ECO:0000256" key="3">
    <source>
        <dbReference type="ARBA" id="ARBA00009396"/>
    </source>
</evidence>
<dbReference type="SUPFAM" id="SSF51569">
    <property type="entry name" value="Aldolase"/>
    <property type="match status" value="2"/>
</dbReference>
<dbReference type="EMBL" id="JACTNZ010000004">
    <property type="protein sequence ID" value="KAG5554281.1"/>
    <property type="molecule type" value="Genomic_DNA"/>
</dbReference>
<evidence type="ECO:0000256" key="4">
    <source>
        <dbReference type="ARBA" id="ARBA00012973"/>
    </source>
</evidence>
<dbReference type="SMART" id="SM00917">
    <property type="entry name" value="LeuA_dimer"/>
    <property type="match status" value="1"/>
</dbReference>
<dbReference type="CDD" id="cd07940">
    <property type="entry name" value="DRE_TIM_IPMS"/>
    <property type="match status" value="1"/>
</dbReference>
<keyword evidence="5" id="KW-0432">Leucine biosynthesis</keyword>
<dbReference type="FunFam" id="3.30.160.270:FF:000004">
    <property type="entry name" value="2-isopropylmalate synthase B"/>
    <property type="match status" value="1"/>
</dbReference>
<comment type="pathway">
    <text evidence="2">Amino-acid biosynthesis; L-leucine biosynthesis; L-leucine from 3-methyl-2-oxobutanoate: step 1/4.</text>
</comment>
<reference evidence="12" key="1">
    <citation type="submission" date="2020-08" db="EMBL/GenBank/DDBJ databases">
        <title>Plant Genome Project.</title>
        <authorList>
            <person name="Zhang R.-G."/>
        </authorList>
    </citation>
    <scope>NUCLEOTIDE SEQUENCE</scope>
    <source>
        <strain evidence="12">WSP0</strain>
        <tissue evidence="12">Leaf</tissue>
    </source>
</reference>
<dbReference type="Proteomes" id="UP000823749">
    <property type="component" value="Chromosome 4"/>
</dbReference>
<accession>A0AAV6KPB8</accession>
<dbReference type="GO" id="GO:0003852">
    <property type="term" value="F:2-isopropylmalate synthase activity"/>
    <property type="evidence" value="ECO:0007669"/>
    <property type="project" value="UniProtKB-EC"/>
</dbReference>
<dbReference type="PROSITE" id="PS50991">
    <property type="entry name" value="PYR_CT"/>
    <property type="match status" value="1"/>
</dbReference>
<dbReference type="AlphaFoldDB" id="A0AAV6KPB8"/>
<dbReference type="InterPro" id="IPR036230">
    <property type="entry name" value="LeuA_allosteric_dom_sf"/>
</dbReference>
<evidence type="ECO:0000256" key="10">
    <source>
        <dbReference type="SAM" id="MobiDB-lite"/>
    </source>
</evidence>
<name>A0AAV6KPB8_9ERIC</name>
<feature type="domain" description="Pyruvate carboxyltransferase" evidence="11">
    <location>
        <begin position="75"/>
        <end position="349"/>
    </location>
</feature>
<dbReference type="InterPro" id="IPR050073">
    <property type="entry name" value="2-IPM_HCS-like"/>
</dbReference>
<keyword evidence="9" id="KW-0100">Branched-chain amino acid biosynthesis</keyword>
<dbReference type="Gene3D" id="3.20.20.70">
    <property type="entry name" value="Aldolase class I"/>
    <property type="match status" value="1"/>
</dbReference>
<evidence type="ECO:0000313" key="12">
    <source>
        <dbReference type="EMBL" id="KAG5554281.1"/>
    </source>
</evidence>
<dbReference type="PANTHER" id="PTHR10277">
    <property type="entry name" value="HOMOCITRATE SYNTHASE-RELATED"/>
    <property type="match status" value="1"/>
</dbReference>
<dbReference type="InterPro" id="IPR000891">
    <property type="entry name" value="PYR_CT"/>
</dbReference>
<keyword evidence="8" id="KW-0479">Metal-binding</keyword>
<organism evidence="12 13">
    <name type="scientific">Rhododendron griersonianum</name>
    <dbReference type="NCBI Taxonomy" id="479676"/>
    <lineage>
        <taxon>Eukaryota</taxon>
        <taxon>Viridiplantae</taxon>
        <taxon>Streptophyta</taxon>
        <taxon>Embryophyta</taxon>
        <taxon>Tracheophyta</taxon>
        <taxon>Spermatophyta</taxon>
        <taxon>Magnoliopsida</taxon>
        <taxon>eudicotyledons</taxon>
        <taxon>Gunneridae</taxon>
        <taxon>Pentapetalae</taxon>
        <taxon>asterids</taxon>
        <taxon>Ericales</taxon>
        <taxon>Ericaceae</taxon>
        <taxon>Ericoideae</taxon>
        <taxon>Rhodoreae</taxon>
        <taxon>Rhododendron</taxon>
    </lineage>
</organism>
<dbReference type="InterPro" id="IPR013785">
    <property type="entry name" value="Aldolase_TIM"/>
</dbReference>
<evidence type="ECO:0000256" key="6">
    <source>
        <dbReference type="ARBA" id="ARBA00022605"/>
    </source>
</evidence>
<dbReference type="EC" id="2.3.3.13" evidence="4"/>
<evidence type="ECO:0000256" key="2">
    <source>
        <dbReference type="ARBA" id="ARBA00004689"/>
    </source>
</evidence>
<proteinExistence type="inferred from homology"/>
<dbReference type="PROSITE" id="PS00816">
    <property type="entry name" value="AIPM_HOMOCIT_SYNTH_2"/>
    <property type="match status" value="1"/>
</dbReference>
<dbReference type="Pfam" id="PF22617">
    <property type="entry name" value="HCS_D2"/>
    <property type="match status" value="1"/>
</dbReference>
<dbReference type="PROSITE" id="PS00815">
    <property type="entry name" value="AIPM_HOMOCIT_SYNTH_1"/>
    <property type="match status" value="1"/>
</dbReference>
<dbReference type="Gene3D" id="3.30.160.270">
    <property type="match status" value="1"/>
</dbReference>
<feature type="compositionally biased region" description="Polar residues" evidence="10">
    <location>
        <begin position="44"/>
        <end position="55"/>
    </location>
</feature>
<evidence type="ECO:0000259" key="11">
    <source>
        <dbReference type="PROSITE" id="PS50991"/>
    </source>
</evidence>
<dbReference type="SUPFAM" id="SSF110921">
    <property type="entry name" value="2-isopropylmalate synthase LeuA, allosteric (dimerisation) domain"/>
    <property type="match status" value="1"/>
</dbReference>
<dbReference type="Pfam" id="PF00682">
    <property type="entry name" value="HMGL-like"/>
    <property type="match status" value="1"/>
</dbReference>
<sequence length="805" mass="88286">MASLFTNNHGFIPTFQLTTTNSVRRLLYYTTTTKTPTNIRPTKSSTPFNACSATRHSSRGRPAYIPNRIPDPKYVRVFDTTLRDGEQSPGASMTSKEKLDVARQLARLGVDVIEAGFPAASNDDLEAVKMIAKEVGSVVDENGHVPVICGMARCNKGDIDALWEAVRHAKRPRILTFIATSEIHMRHKLKKSKEEVIETARSIVRYARSLGCDDVEFGAEDAGRSDREFLYQIFAEVIKAGATTLGIGDTTGFNTPDEFGQLIAGIRANTSGIENVIISTHCHNDLGLATANTLAGACAGARQVEVTINGIGERAGNASLEEVSVCVAHDIRIVRANATFARHDFSLVLYYTCTSVNLLNFMEAYRYIVSGRSRKLLNHRFIALADILNFNCSRWIIGETSFYVSQPHILQVVMALKCRGDHVLGGLYTGINTEQIISSSKMVEEISGLHVQPHKAIVGANAFAHESGIIHQDGMIKHENTYETISPEDIGLRWSNESSVVLGKLSGRHALRSRLSEVGCNIMFFKVKLEFLSSMPGIYSSALLPQLAYDIDSKDLDDLFWRFKAVAEKKKNITDDDLKALVSDVTFQPQVVWKLGDVQVTCGTLDLPMATVRLIDANGGEHIACANGTGPVDSAYKAIDHIVKEHVILLEYSMDAVTEGIDAIATTRVLIRGENNHTSTHSSGETSHRTFSGTGAGMDIVVSSVRAYVNALNKMLSFHNQTEATVRAIVPEYSLNAVTEGKALIDAIATPRVLIRGEYNHISTHSSGETFHYTFRCDDYLNVVLSNAAFLTVYSMNPCAWVNIA</sequence>
<keyword evidence="7" id="KW-0808">Transferase</keyword>
<dbReference type="PANTHER" id="PTHR10277:SF9">
    <property type="entry name" value="2-ISOPROPYLMALATE SYNTHASE 1, CHLOROPLASTIC-RELATED"/>
    <property type="match status" value="1"/>
</dbReference>
<dbReference type="GO" id="GO:0046872">
    <property type="term" value="F:metal ion binding"/>
    <property type="evidence" value="ECO:0007669"/>
    <property type="project" value="UniProtKB-KW"/>
</dbReference>
<evidence type="ECO:0000256" key="9">
    <source>
        <dbReference type="ARBA" id="ARBA00023304"/>
    </source>
</evidence>
<protein>
    <recommendedName>
        <fullName evidence="4">2-isopropylmalate synthase</fullName>
        <ecNumber evidence="4">2.3.3.13</ecNumber>
    </recommendedName>
</protein>
<comment type="catalytic activity">
    <reaction evidence="1">
        <text>3-methyl-2-oxobutanoate + acetyl-CoA + H2O = (2S)-2-isopropylmalate + CoA + H(+)</text>
        <dbReference type="Rhea" id="RHEA:21524"/>
        <dbReference type="ChEBI" id="CHEBI:1178"/>
        <dbReference type="ChEBI" id="CHEBI:11851"/>
        <dbReference type="ChEBI" id="CHEBI:15377"/>
        <dbReference type="ChEBI" id="CHEBI:15378"/>
        <dbReference type="ChEBI" id="CHEBI:57287"/>
        <dbReference type="ChEBI" id="CHEBI:57288"/>
        <dbReference type="EC" id="2.3.3.13"/>
    </reaction>
</comment>
<evidence type="ECO:0000313" key="13">
    <source>
        <dbReference type="Proteomes" id="UP000823749"/>
    </source>
</evidence>
<dbReference type="GO" id="GO:0009098">
    <property type="term" value="P:L-leucine biosynthetic process"/>
    <property type="evidence" value="ECO:0007669"/>
    <property type="project" value="UniProtKB-KW"/>
</dbReference>
<dbReference type="InterPro" id="IPR002034">
    <property type="entry name" value="AIPM/Hcit_synth_CS"/>
</dbReference>
<evidence type="ECO:0000256" key="7">
    <source>
        <dbReference type="ARBA" id="ARBA00022679"/>
    </source>
</evidence>
<keyword evidence="13" id="KW-1185">Reference proteome</keyword>
<feature type="region of interest" description="Disordered" evidence="10">
    <location>
        <begin position="37"/>
        <end position="61"/>
    </location>
</feature>
<gene>
    <name evidence="12" type="ORF">RHGRI_011970</name>
</gene>
<evidence type="ECO:0000256" key="1">
    <source>
        <dbReference type="ARBA" id="ARBA00000064"/>
    </source>
</evidence>